<keyword evidence="2" id="KW-0472">Membrane</keyword>
<name>A0A9P1I617_9PELO</name>
<keyword evidence="2" id="KW-0812">Transmembrane</keyword>
<dbReference type="Gene3D" id="2.60.120.290">
    <property type="entry name" value="Spermadhesin, CUB domain"/>
    <property type="match status" value="1"/>
</dbReference>
<comment type="caution">
    <text evidence="5">The sequence shown here is derived from an EMBL/GenBank/DDBJ whole genome shotgun (WGS) entry which is preliminary data.</text>
</comment>
<dbReference type="Proteomes" id="UP001152747">
    <property type="component" value="Unassembled WGS sequence"/>
</dbReference>
<sequence>MERLIFLIGSVLAICDTIIDSEKTEFSIKLKVGCDNLIPIKTNKSIQLNLPCGAFYTIYLQIPNHEIYHSDVIPHCDRQSPQKVTWQGPISTGLKIKTDTEKLIDVKILESTESVCGFPYAILNSENTVIQEDVIFNTAQECVFRLVPGKIEGVDQVELNFNDYNDLLYEARIYSDKDDYIPTKYDYEHIFDLQEFDIKLKKYSEPPKITAILHKNPCADFRKLTLSREIVTISIKMPEFAMDCGSAAIFLAEYSVEFPDLWVNEIILLEHNFDLDDRESIKVKDFSNSTMDILDKTHWMRKMALKPKTGGLIITLNNLQNYHLTFTRYSIPTHCTCPSYNSMIYDKNQNVPLPFKDCAHIFCHWRIENPKMATINMRLKRNGISGGIFEVNDGTGNILQHSGSDVFNLAAKEKFMEVSFISHLGKKENLIIIENDFIFTLNCDCPNHSKTFLPFHNEITLTSVNYPEPYCLNMTCTMHFETVENATLMFYINNLELDDNDELRIYDDEFEENLIEILSRKHHGISYSSSGNNALMIFESDDDVTVYDVGYNITVRSEGPGTTTSISTSTVSTKSMSSIAVSTSTLASTSTLEYKSTSTSTTSVSTAEVLTSTPPITSTSHQVAKNNHIIIIFGFLLLIISGFLAFFIFKIYKKLSRPRGIYQPSYMDMQDTRML</sequence>
<dbReference type="EMBL" id="CANHGI010000001">
    <property type="protein sequence ID" value="CAI5439128.1"/>
    <property type="molecule type" value="Genomic_DNA"/>
</dbReference>
<evidence type="ECO:0000313" key="6">
    <source>
        <dbReference type="Proteomes" id="UP001152747"/>
    </source>
</evidence>
<dbReference type="SMART" id="SM00042">
    <property type="entry name" value="CUB"/>
    <property type="match status" value="1"/>
</dbReference>
<dbReference type="AlphaFoldDB" id="A0A9P1I617"/>
<dbReference type="CDD" id="cd00041">
    <property type="entry name" value="CUB"/>
    <property type="match status" value="1"/>
</dbReference>
<evidence type="ECO:0000313" key="5">
    <source>
        <dbReference type="EMBL" id="CAI5439128.1"/>
    </source>
</evidence>
<dbReference type="SUPFAM" id="SSF49854">
    <property type="entry name" value="Spermadhesin, CUB domain"/>
    <property type="match status" value="1"/>
</dbReference>
<keyword evidence="2" id="KW-1133">Transmembrane helix</keyword>
<feature type="domain" description="CUB" evidence="4">
    <location>
        <begin position="446"/>
        <end position="558"/>
    </location>
</feature>
<evidence type="ECO:0000256" key="1">
    <source>
        <dbReference type="ARBA" id="ARBA00023157"/>
    </source>
</evidence>
<reference evidence="5" key="1">
    <citation type="submission" date="2022-11" db="EMBL/GenBank/DDBJ databases">
        <authorList>
            <person name="Kikuchi T."/>
        </authorList>
    </citation>
    <scope>NUCLEOTIDE SEQUENCE</scope>
    <source>
        <strain evidence="5">PS1010</strain>
    </source>
</reference>
<evidence type="ECO:0000256" key="3">
    <source>
        <dbReference type="SAM" id="SignalP"/>
    </source>
</evidence>
<keyword evidence="1" id="KW-1015">Disulfide bond</keyword>
<protein>
    <recommendedName>
        <fullName evidence="4">CUB domain-containing protein</fullName>
    </recommendedName>
</protein>
<proteinExistence type="predicted"/>
<feature type="transmembrane region" description="Helical" evidence="2">
    <location>
        <begin position="629"/>
        <end position="649"/>
    </location>
</feature>
<evidence type="ECO:0000256" key="2">
    <source>
        <dbReference type="SAM" id="Phobius"/>
    </source>
</evidence>
<feature type="signal peptide" evidence="3">
    <location>
        <begin position="1"/>
        <end position="21"/>
    </location>
</feature>
<dbReference type="InterPro" id="IPR035914">
    <property type="entry name" value="Sperma_CUB_dom_sf"/>
</dbReference>
<gene>
    <name evidence="5" type="ORF">CAMP_LOCUS1765</name>
</gene>
<keyword evidence="6" id="KW-1185">Reference proteome</keyword>
<organism evidence="5 6">
    <name type="scientific">Caenorhabditis angaria</name>
    <dbReference type="NCBI Taxonomy" id="860376"/>
    <lineage>
        <taxon>Eukaryota</taxon>
        <taxon>Metazoa</taxon>
        <taxon>Ecdysozoa</taxon>
        <taxon>Nematoda</taxon>
        <taxon>Chromadorea</taxon>
        <taxon>Rhabditida</taxon>
        <taxon>Rhabditina</taxon>
        <taxon>Rhabditomorpha</taxon>
        <taxon>Rhabditoidea</taxon>
        <taxon>Rhabditidae</taxon>
        <taxon>Peloderinae</taxon>
        <taxon>Caenorhabditis</taxon>
    </lineage>
</organism>
<keyword evidence="3" id="KW-0732">Signal</keyword>
<dbReference type="Pfam" id="PF00431">
    <property type="entry name" value="CUB"/>
    <property type="match status" value="1"/>
</dbReference>
<dbReference type="InterPro" id="IPR000859">
    <property type="entry name" value="CUB_dom"/>
</dbReference>
<evidence type="ECO:0000259" key="4">
    <source>
        <dbReference type="SMART" id="SM00042"/>
    </source>
</evidence>
<feature type="chain" id="PRO_5040118930" description="CUB domain-containing protein" evidence="3">
    <location>
        <begin position="22"/>
        <end position="675"/>
    </location>
</feature>
<accession>A0A9P1I617</accession>